<dbReference type="Proteomes" id="UP000005242">
    <property type="component" value="Unassembled WGS sequence"/>
</dbReference>
<sequence length="85" mass="9863">MKTCRCRDGHIFSTCQTHKALEQTGNSHFIQRARIPYTDVFRHTGIKLAKRCSRFQNGHGTSAWKTIQPIWPKDFEFINALTVMP</sequence>
<accession>I4YBQ5</accession>
<name>I4YBQ5_WALMC</name>
<dbReference type="RefSeq" id="XP_006958431.1">
    <property type="nucleotide sequence ID" value="XM_006958369.1"/>
</dbReference>
<gene>
    <name evidence="1" type="ORF">WALSEDRAFT_60403</name>
</gene>
<evidence type="ECO:0000313" key="1">
    <source>
        <dbReference type="EMBL" id="EIM21397.1"/>
    </source>
</evidence>
<dbReference type="HOGENOM" id="CLU_2514366_0_0_1"/>
<proteinExistence type="predicted"/>
<protein>
    <submittedName>
        <fullName evidence="1">Uncharacterized protein</fullName>
    </submittedName>
</protein>
<dbReference type="KEGG" id="wse:WALSEDRAFT_60403"/>
<evidence type="ECO:0000313" key="2">
    <source>
        <dbReference type="Proteomes" id="UP000005242"/>
    </source>
</evidence>
<dbReference type="InParanoid" id="I4YBQ5"/>
<dbReference type="EMBL" id="JH668232">
    <property type="protein sequence ID" value="EIM21397.1"/>
    <property type="molecule type" value="Genomic_DNA"/>
</dbReference>
<organism evidence="1 2">
    <name type="scientific">Wallemia mellicola (strain ATCC MYA-4683 / CBS 633.66)</name>
    <name type="common">Wallemia sebi (CBS 633.66)</name>
    <dbReference type="NCBI Taxonomy" id="671144"/>
    <lineage>
        <taxon>Eukaryota</taxon>
        <taxon>Fungi</taxon>
        <taxon>Dikarya</taxon>
        <taxon>Basidiomycota</taxon>
        <taxon>Wallemiomycotina</taxon>
        <taxon>Wallemiomycetes</taxon>
        <taxon>Wallemiales</taxon>
        <taxon>Wallemiaceae</taxon>
        <taxon>Wallemia</taxon>
    </lineage>
</organism>
<reference evidence="1 2" key="1">
    <citation type="journal article" date="2012" name="Fungal Genet. Biol.">
        <title>The genome of the xerotolerant mold Wallemia sebi reveals adaptations to osmotic stress and suggests cryptic sexual reproduction.</title>
        <authorList>
            <person name="Padamsee M."/>
            <person name="Kumar T.K.A."/>
            <person name="Riley R."/>
            <person name="Binder M."/>
            <person name="Boyd A."/>
            <person name="Calvo A.M."/>
            <person name="Furukawa K."/>
            <person name="Hesse C."/>
            <person name="Hohmann S."/>
            <person name="James T.Y."/>
            <person name="LaButti K."/>
            <person name="Lapidus A."/>
            <person name="Lindquist E."/>
            <person name="Lucas S."/>
            <person name="Miller K."/>
            <person name="Shantappa S."/>
            <person name="Grigoriev I.V."/>
            <person name="Hibbett D.S."/>
            <person name="McLaughlin D.J."/>
            <person name="Spatafora J.W."/>
            <person name="Aime M.C."/>
        </authorList>
    </citation>
    <scope>NUCLEOTIDE SEQUENCE [LARGE SCALE GENOMIC DNA]</scope>
    <source>
        <strain evidence="2">ATCC MYA-4683 / CBS 633.66</strain>
    </source>
</reference>
<dbReference type="GeneID" id="18473928"/>
<keyword evidence="2" id="KW-1185">Reference proteome</keyword>
<dbReference type="AlphaFoldDB" id="I4YBQ5"/>